<sequence length="366" mass="41874">MTTQSEKETRYLCSIFNGLTHIIRSPEFCEECAKYNLVVFDNFQHVDKTQLPQGLTNRPVILKDNWTFTIVASGYVAPLPILRRPSYTENTWTVPINSVLLHGVFKDMGWPSIPTTEGLGTFLQYIDCYSEFPGVGKILVDLDNVVYVSAQSCIVPACPKQNNQTDFHFQAFPHPRLQSEAILSIVSTHEGTSIQLLDVEDDMQRSQGGGFCVLRNHRREARSFTSPIRSLENSNLLESFVTLIQIPLVYEGNRPKPATIVRPGIFPELANKTGYRRDPRLPIHVTIQFYGMTVNGQTSSEHLSILSNWMYAAQQARESFWEEWASYWGRKMQEVQNNGWERLTASQPSDMRSLLKRDMSWMPTNR</sequence>
<evidence type="ECO:0000313" key="2">
    <source>
        <dbReference type="Proteomes" id="UP000789572"/>
    </source>
</evidence>
<comment type="caution">
    <text evidence="1">The sequence shown here is derived from an EMBL/GenBank/DDBJ whole genome shotgun (WGS) entry which is preliminary data.</text>
</comment>
<dbReference type="OrthoDB" id="10270580at2759"/>
<keyword evidence="2" id="KW-1185">Reference proteome</keyword>
<organism evidence="1 2">
    <name type="scientific">Paraglomus occultum</name>
    <dbReference type="NCBI Taxonomy" id="144539"/>
    <lineage>
        <taxon>Eukaryota</taxon>
        <taxon>Fungi</taxon>
        <taxon>Fungi incertae sedis</taxon>
        <taxon>Mucoromycota</taxon>
        <taxon>Glomeromycotina</taxon>
        <taxon>Glomeromycetes</taxon>
        <taxon>Paraglomerales</taxon>
        <taxon>Paraglomeraceae</taxon>
        <taxon>Paraglomus</taxon>
    </lineage>
</organism>
<reference evidence="1" key="1">
    <citation type="submission" date="2021-06" db="EMBL/GenBank/DDBJ databases">
        <authorList>
            <person name="Kallberg Y."/>
            <person name="Tangrot J."/>
            <person name="Rosling A."/>
        </authorList>
    </citation>
    <scope>NUCLEOTIDE SEQUENCE</scope>
    <source>
        <strain evidence="1">IA702</strain>
    </source>
</reference>
<accession>A0A9N8YWP7</accession>
<dbReference type="EMBL" id="CAJVPJ010000010">
    <property type="protein sequence ID" value="CAG8454490.1"/>
    <property type="molecule type" value="Genomic_DNA"/>
</dbReference>
<proteinExistence type="predicted"/>
<dbReference type="Proteomes" id="UP000789572">
    <property type="component" value="Unassembled WGS sequence"/>
</dbReference>
<evidence type="ECO:0000313" key="1">
    <source>
        <dbReference type="EMBL" id="CAG8454490.1"/>
    </source>
</evidence>
<gene>
    <name evidence="1" type="ORF">POCULU_LOCUS215</name>
</gene>
<protein>
    <submittedName>
        <fullName evidence="1">9246_t:CDS:1</fullName>
    </submittedName>
</protein>
<dbReference type="AlphaFoldDB" id="A0A9N8YWP7"/>
<name>A0A9N8YWP7_9GLOM</name>